<keyword evidence="1" id="KW-0732">Signal</keyword>
<evidence type="ECO:0008006" key="4">
    <source>
        <dbReference type="Google" id="ProtNLM"/>
    </source>
</evidence>
<organism evidence="2 3">
    <name type="scientific">Ajellomyces capsulatus</name>
    <name type="common">Darling's disease fungus</name>
    <name type="synonym">Histoplasma capsulatum</name>
    <dbReference type="NCBI Taxonomy" id="5037"/>
    <lineage>
        <taxon>Eukaryota</taxon>
        <taxon>Fungi</taxon>
        <taxon>Dikarya</taxon>
        <taxon>Ascomycota</taxon>
        <taxon>Pezizomycotina</taxon>
        <taxon>Eurotiomycetes</taxon>
        <taxon>Eurotiomycetidae</taxon>
        <taxon>Onygenales</taxon>
        <taxon>Ajellomycetaceae</taxon>
        <taxon>Histoplasma</taxon>
    </lineage>
</organism>
<proteinExistence type="predicted"/>
<sequence>MMHAMPLVGLLPLILLCLIEFFCNHDADVSSRHAASPLTHIQDHPAILFSTPVLSIAWLNLHVFLNITTIASWGFCPRSQILLINTATSLPWRRRLLATCTFYSVWVHRLILLNRGIGLHVPGFTLKRDWLSLLTGDGSLRPMDPFSAKGQRVQVTRL</sequence>
<dbReference type="VEuPathDB" id="FungiDB:I7I52_03641"/>
<reference evidence="2 3" key="1">
    <citation type="submission" date="2021-01" db="EMBL/GenBank/DDBJ databases">
        <title>Chromosome-level genome assembly of a human fungal pathogen reveals clustering of transcriptionally co-regulated genes.</title>
        <authorList>
            <person name="Voorhies M."/>
            <person name="Cohen S."/>
            <person name="Shea T.P."/>
            <person name="Petrus S."/>
            <person name="Munoz J.F."/>
            <person name="Poplawski S."/>
            <person name="Goldman W.E."/>
            <person name="Michael T."/>
            <person name="Cuomo C.A."/>
            <person name="Sil A."/>
            <person name="Beyhan S."/>
        </authorList>
    </citation>
    <scope>NUCLEOTIDE SEQUENCE [LARGE SCALE GENOMIC DNA]</scope>
    <source>
        <strain evidence="2 3">G184AR</strain>
    </source>
</reference>
<gene>
    <name evidence="2" type="ORF">I7I52_03641</name>
</gene>
<evidence type="ECO:0000313" key="2">
    <source>
        <dbReference type="EMBL" id="KAG5305096.1"/>
    </source>
</evidence>
<feature type="signal peptide" evidence="1">
    <location>
        <begin position="1"/>
        <end position="27"/>
    </location>
</feature>
<evidence type="ECO:0000313" key="3">
    <source>
        <dbReference type="Proteomes" id="UP000670092"/>
    </source>
</evidence>
<feature type="chain" id="PRO_5034032082" description="Secreted protein" evidence="1">
    <location>
        <begin position="28"/>
        <end position="158"/>
    </location>
</feature>
<dbReference type="Proteomes" id="UP000670092">
    <property type="component" value="Unassembled WGS sequence"/>
</dbReference>
<dbReference type="EMBL" id="JAEVHI010000001">
    <property type="protein sequence ID" value="KAG5305096.1"/>
    <property type="molecule type" value="Genomic_DNA"/>
</dbReference>
<evidence type="ECO:0000256" key="1">
    <source>
        <dbReference type="SAM" id="SignalP"/>
    </source>
</evidence>
<dbReference type="AlphaFoldDB" id="A0A8H7Z9P4"/>
<protein>
    <recommendedName>
        <fullName evidence="4">Secreted protein</fullName>
    </recommendedName>
</protein>
<name>A0A8H7Z9P4_AJECA</name>
<comment type="caution">
    <text evidence="2">The sequence shown here is derived from an EMBL/GenBank/DDBJ whole genome shotgun (WGS) entry which is preliminary data.</text>
</comment>
<accession>A0A8H7Z9P4</accession>